<sequence>MSQVEIFDQVMMGITNCCREVVAIDCEMVGGGPEGSDGSVDLCARVCMINENEKVIFHSFVKPQLPIKNYRSEITGLTESYLAEATPLSLIKHTVEKILYNGERISLACLNSGQPMILVGHGLDHDLECLKIDYPRHLLRDTSIYPPLMKTNSVSHSLKYLTKTYLGYEIQTGIHDPYEDCVASLRIYKRMRDQLHKIETGYKLNSRYNSDNHNSNNAFFTQLCLEEKSPDALLEMSWFGLQVLVLGYKG</sequence>
<evidence type="ECO:0000256" key="2">
    <source>
        <dbReference type="ARBA" id="ARBA00010489"/>
    </source>
</evidence>
<dbReference type="GO" id="GO:0004527">
    <property type="term" value="F:exonuclease activity"/>
    <property type="evidence" value="ECO:0000318"/>
    <property type="project" value="GO_Central"/>
</dbReference>
<dbReference type="SMART" id="SM00479">
    <property type="entry name" value="EXOIII"/>
    <property type="match status" value="1"/>
</dbReference>
<dbReference type="Gene3D" id="3.30.420.10">
    <property type="entry name" value="Ribonuclease H-like superfamily/Ribonuclease H"/>
    <property type="match status" value="1"/>
</dbReference>
<dbReference type="InterPro" id="IPR037431">
    <property type="entry name" value="REX4_DEDDh_dom"/>
</dbReference>
<dbReference type="STRING" id="29655.A0A0K9P110"/>
<evidence type="ECO:0000256" key="1">
    <source>
        <dbReference type="ARBA" id="ARBA00004123"/>
    </source>
</evidence>
<dbReference type="CDD" id="cd06144">
    <property type="entry name" value="REX4_like"/>
    <property type="match status" value="1"/>
</dbReference>
<dbReference type="EMBL" id="LFYR01001330">
    <property type="protein sequence ID" value="KMZ62741.1"/>
    <property type="molecule type" value="Genomic_DNA"/>
</dbReference>
<evidence type="ECO:0000256" key="4">
    <source>
        <dbReference type="ARBA" id="ARBA00022722"/>
    </source>
</evidence>
<gene>
    <name evidence="9" type="ORF">ZOSMA_44G01440</name>
</gene>
<evidence type="ECO:0000256" key="5">
    <source>
        <dbReference type="ARBA" id="ARBA00022801"/>
    </source>
</evidence>
<dbReference type="InterPro" id="IPR012337">
    <property type="entry name" value="RNaseH-like_sf"/>
</dbReference>
<organism evidence="9 10">
    <name type="scientific">Zostera marina</name>
    <name type="common">Eelgrass</name>
    <dbReference type="NCBI Taxonomy" id="29655"/>
    <lineage>
        <taxon>Eukaryota</taxon>
        <taxon>Viridiplantae</taxon>
        <taxon>Streptophyta</taxon>
        <taxon>Embryophyta</taxon>
        <taxon>Tracheophyta</taxon>
        <taxon>Spermatophyta</taxon>
        <taxon>Magnoliopsida</taxon>
        <taxon>Liliopsida</taxon>
        <taxon>Zosteraceae</taxon>
        <taxon>Zostera</taxon>
    </lineage>
</organism>
<evidence type="ECO:0000256" key="6">
    <source>
        <dbReference type="ARBA" id="ARBA00022839"/>
    </source>
</evidence>
<dbReference type="OMA" id="LFRSCEH"/>
<dbReference type="InterPro" id="IPR036397">
    <property type="entry name" value="RNaseH_sf"/>
</dbReference>
<comment type="caution">
    <text evidence="9">The sequence shown here is derived from an EMBL/GenBank/DDBJ whole genome shotgun (WGS) entry which is preliminary data.</text>
</comment>
<reference evidence="10" key="1">
    <citation type="journal article" date="2016" name="Nature">
        <title>The genome of the seagrass Zostera marina reveals angiosperm adaptation to the sea.</title>
        <authorList>
            <person name="Olsen J.L."/>
            <person name="Rouze P."/>
            <person name="Verhelst B."/>
            <person name="Lin Y.-C."/>
            <person name="Bayer T."/>
            <person name="Collen J."/>
            <person name="Dattolo E."/>
            <person name="De Paoli E."/>
            <person name="Dittami S."/>
            <person name="Maumus F."/>
            <person name="Michel G."/>
            <person name="Kersting A."/>
            <person name="Lauritano C."/>
            <person name="Lohaus R."/>
            <person name="Toepel M."/>
            <person name="Tonon T."/>
            <person name="Vanneste K."/>
            <person name="Amirebrahimi M."/>
            <person name="Brakel J."/>
            <person name="Bostroem C."/>
            <person name="Chovatia M."/>
            <person name="Grimwood J."/>
            <person name="Jenkins J.W."/>
            <person name="Jueterbock A."/>
            <person name="Mraz A."/>
            <person name="Stam W.T."/>
            <person name="Tice H."/>
            <person name="Bornberg-Bauer E."/>
            <person name="Green P.J."/>
            <person name="Pearson G.A."/>
            <person name="Procaccini G."/>
            <person name="Duarte C.M."/>
            <person name="Schmutz J."/>
            <person name="Reusch T.B.H."/>
            <person name="Van de Peer Y."/>
        </authorList>
    </citation>
    <scope>NUCLEOTIDE SEQUENCE [LARGE SCALE GENOMIC DNA]</scope>
    <source>
        <strain evidence="10">cv. Finnish</strain>
    </source>
</reference>
<dbReference type="Pfam" id="PF00929">
    <property type="entry name" value="RNase_T"/>
    <property type="match status" value="1"/>
</dbReference>
<evidence type="ECO:0000313" key="10">
    <source>
        <dbReference type="Proteomes" id="UP000036987"/>
    </source>
</evidence>
<dbReference type="PANTHER" id="PTHR12801:SF123">
    <property type="entry name" value="RNA EXONUCLEASE 4"/>
    <property type="match status" value="1"/>
</dbReference>
<dbReference type="GO" id="GO:0006364">
    <property type="term" value="P:rRNA processing"/>
    <property type="evidence" value="ECO:0007669"/>
    <property type="project" value="InterPro"/>
</dbReference>
<dbReference type="AlphaFoldDB" id="A0A0K9P110"/>
<keyword evidence="7" id="KW-0539">Nucleus</keyword>
<dbReference type="SUPFAM" id="SSF53098">
    <property type="entry name" value="Ribonuclease H-like"/>
    <property type="match status" value="1"/>
</dbReference>
<dbReference type="PANTHER" id="PTHR12801">
    <property type="entry name" value="RNA EXONUCLEASE REXO1 / RECO3 FAMILY MEMBER-RELATED"/>
    <property type="match status" value="1"/>
</dbReference>
<accession>A0A0K9P110</accession>
<evidence type="ECO:0000313" key="9">
    <source>
        <dbReference type="EMBL" id="KMZ62741.1"/>
    </source>
</evidence>
<comment type="similarity">
    <text evidence="2">Belongs to the REXO4 family.</text>
</comment>
<comment type="subcellular location">
    <subcellularLocation>
        <location evidence="1">Nucleus</location>
    </subcellularLocation>
</comment>
<dbReference type="OrthoDB" id="8191639at2759"/>
<keyword evidence="4" id="KW-0540">Nuclease</keyword>
<dbReference type="InterPro" id="IPR013520">
    <property type="entry name" value="Ribonucl_H"/>
</dbReference>
<dbReference type="GO" id="GO:0006396">
    <property type="term" value="P:RNA processing"/>
    <property type="evidence" value="ECO:0000318"/>
    <property type="project" value="GO_Central"/>
</dbReference>
<protein>
    <recommendedName>
        <fullName evidence="3">RNA exonuclease 4</fullName>
    </recommendedName>
</protein>
<dbReference type="GO" id="GO:0005634">
    <property type="term" value="C:nucleus"/>
    <property type="evidence" value="ECO:0000318"/>
    <property type="project" value="GO_Central"/>
</dbReference>
<proteinExistence type="inferred from homology"/>
<dbReference type="Proteomes" id="UP000036987">
    <property type="component" value="Unassembled WGS sequence"/>
</dbReference>
<feature type="domain" description="Exonuclease" evidence="8">
    <location>
        <begin position="20"/>
        <end position="197"/>
    </location>
</feature>
<evidence type="ECO:0000256" key="7">
    <source>
        <dbReference type="ARBA" id="ARBA00023242"/>
    </source>
</evidence>
<dbReference type="InterPro" id="IPR047021">
    <property type="entry name" value="REXO1/3/4-like"/>
</dbReference>
<keyword evidence="5" id="KW-0378">Hydrolase</keyword>
<evidence type="ECO:0000259" key="8">
    <source>
        <dbReference type="SMART" id="SM00479"/>
    </source>
</evidence>
<evidence type="ECO:0000256" key="3">
    <source>
        <dbReference type="ARBA" id="ARBA00016937"/>
    </source>
</evidence>
<keyword evidence="6" id="KW-0269">Exonuclease</keyword>
<name>A0A0K9P110_ZOSMR</name>
<dbReference type="GO" id="GO:0008408">
    <property type="term" value="F:3'-5' exonuclease activity"/>
    <property type="evidence" value="ECO:0007669"/>
    <property type="project" value="InterPro"/>
</dbReference>
<keyword evidence="10" id="KW-1185">Reference proteome</keyword>
<dbReference type="GO" id="GO:0003676">
    <property type="term" value="F:nucleic acid binding"/>
    <property type="evidence" value="ECO:0007669"/>
    <property type="project" value="InterPro"/>
</dbReference>